<accession>A0AC35U6M6</accession>
<protein>
    <submittedName>
        <fullName evidence="2">C1q domain-containing protein</fullName>
    </submittedName>
</protein>
<proteinExistence type="predicted"/>
<dbReference type="WBParaSite" id="RSKR_0000862100.1">
    <property type="protein sequence ID" value="RSKR_0000862100.1"/>
    <property type="gene ID" value="RSKR_0000862100"/>
</dbReference>
<sequence length="3375" mass="379429">MSSSFRQKLGIAFLVFYSVVSLEGQQYEPGTFLYDQYMAAHTASGPGLAVFAPWSYVDLVYDNLPFVGKLPVLGKDGTSSYSHMSPVYLKEGNPMPPLYIARPLPFHIPDPVEVVAVPLDEETLHGEQLFPKDGSARGSDNVRKLKDTIETLTHEKEALVQKNYALKHQLLTYTTPEVRQYGVNVLTSRHAVHTATNRATTSRTIDSAKRSSKNEIDMKEKEESARSIVGNKKRTNLKSNNIEDKEENSEVKSLNDENKAKDIELKIKYITINRELLAAKEDILDLNEDIELRKVKYNELRLEYTTIKEELASLKKQEKERISYERQNEKYDRASNISATTESKINLMVHETDMKNLNYEIESLKQMNDKLLKNSFEQDSTAKAKMEQMNALKATLENLNVLLDRNKEEKSLLEKKLHLEMLEKATLLKNAHKSEETKVNSIELQLAKDALTEFNQTKAQKKRKTTTTDAEQLFDSIKNVMLKYASDDGTTKAVSDSEYKNTIVELHDQVEKLRNLLMLEHEVNKKLKLEIENLKSANGILQNDIHRRKKQMQQVMEEHQNAVNKLKNEINDKYFMANEMQIMPKTEIIRQEVVTSTSDYEMSVNLNAFEFLNPRLAAKPGFFFIVLELHTFEPIECPYFNKFTQTFDFTAYFELGASSTLSSDEIMISMERSGLTFDMYNFNNDVFDYIGSANVTLKDMLKATKEVKSNLIFLDQNKLEVFSIQYYFAFTKSLIKAFKESKKRGLQNLDLSFSNELIELMDKNESTIGKETKMESALIEEKVDVIKPKVIKEISIIEVKPINKTQKPFIQKRISFEDVPEKTPSEEKIFVKIPSAEKSLSVEKTPSVEEKSSSSEGDMLSQSHNNHEVTRSPSPDNIQINVEVFKATGLNEIINHNNFSTFIAFEIPFMKPFIGLNVLGYNPQYNAYYCHKITLSEEHKEMLEGANLVIYVLDTKLRRLSYQDAGDFSDAIVGTTTIALVNLTQSQKVCGQYPIFSRDGTQTSGLLRVAIYIGAKRRENDLFSYAMQTAMPEHIDDDIIEHIRSESSDASVRGQQIERKSEESPSSSPKTYEKVVSIINEPKQGTSTSTYENENTIIKNPSLSSNNTIKEVEEIEDDKKEDSSGGDRTEIIEISPNEFKLIPQEEPPSSIPIAPPRAANKSSPITSPAIEPPPPYQFQLPSLAPTAPPRGLYELPVILSRQVVSSSSKTNSSAGSANSGTDFEQQKAEPPQTGVNFPSPASSIKGHTLLTREKSQVSTDRTLPSIEEDKLDVIRNEGGRNVVFSSPLHNSISPTNSSSRSSDGQVKTSKKKKPMDVSDMDKIKSIVHVQAPIPNPRDEKISAKVTLKIIEFVSNEDLIFLMGNKQNLKLFVEWNFLDFDQGECETKESVLISSIPGIPVVFNSNHEYILKRRQLSLFNQWKNLGTRITFTVVADADKNEDCDDLCTATFDLSLINIISEFDIKMQTDSNEFIGILVNVSCMVNYGTEGDKCNKNDNTLYAVPSSSYHFIYCHPQTERYIKNQCAIADGKKLIFDSTLSKCVEDTEGDIQENTILRAFSSPIITFKKCSTTQPCPDKKWFCNYASVCVCNKKYVQVGTQCWKKISLLSADKCTFDQQCSSMWPTARCINNACSCIGNQILVHTYDGPACTETNKCPLEFNAYSGLKQSNCVFKGGCGDKTQLGHFYNCISGENVSPMCCPNKAFTCMQRVMPGNGKANENRYYYNSQQGRCLSFAYRGGMSVNSNSFLSKSDCENYCGGTCPRGQAKLDKNGIVAKCTHNNECGGKHICYKTESNDFGICCPSAQWVCSPEGGREYKNVFYHSHEYDVGVAPSNEEATFYPTYRYYYSASEKRCKQFLYQGEGGNWNQFLTLEHCLRFCAPATCDNNNALINNGKIIECNGNSCPEGYICKGNICCAAKRKYCKNSDYQVFKKASENMGGIKIPLNCSIDSECPSSHQCYSSNNIGKDDNHGYCCKYIGRNKASLAEMLEPSIKAINNLVALSTKSSGSHFVKEKPTHKGLSFNTKKDHLNQRAKTESQTKIPQPLFETLLCPGARIPLLDDSGKAVPCTLEDDLTSIRTHQTCGGSRLHSCAFTKVNSDIGLCCLNIDYEKHRCPNGMRPYISSTFGGETSADFLKPYKCSPLLANFCSSYQNSTESFPSSDKQKQVCIFDEIYGSYHCCEPFQILPVLVVSETETVAKTSYPYIGNLKNIASKMTEQTTTLKVEPSTTTTTTTSTTTTTTTTTTESPSTTSTTTELPTTVIPISTTTLEPENDSGCRYKETSFTDPIKQETLTCSIDITNACPPGFYCYKSKLLNRHQCCGITSVCPKNSGALISPVRHAPVACNATQGCSSSFFCYYGEDNKEEGICCSEDPVVSLCDHGIALKDHLGKGNVCNQQLDKGLSCEIAPQTTAFYFDIESRNCKEFEFTGCSGNDNRFDSSEACTKHCNTAAVCSVGHPLIKLDGDVAKCDDKNSCLHGYNCIYTVQGNYCCPKPEMTCSLPKDHGLFCDPLSVIKKTTMLWHFSLSELTCLPFESKDCGGNFNRFNTREHCSLSCLHTLCPSGQPKMEKGQLVRCEEDISCGSEFVCVPAKFGGLSKTSVCCPRPENLCLAEDNGTSKTIVPQYRYRFDKTIDKCNRFVSNDSHGFLGSFNSQSECEEFCTNDEMLCPNGGAAFRDTLTSLPLSCTSIHSKCPYGYSCNYNSHRSINFCCSEPPLCMSGKAPLLKRSNDTGSPIAIITCQIDTYDDANQCPHQYSCQQTTQGKLACCPNLESIDPCPYPSRPLVQSNLNDILIQKSNRPFKSDQSYPQSNNILDANYASRINKFEVLSNGISELDGEDYSNLHIKENVLINNEDEYCQDGSKPLIENHEVRICSPYIFLSCPLSYRCEYSDSMGRYQCCDGNVDKSESLINNMLLNNEGEIMRCPSEMSMKLLENSLDPWFCQPELKESCPTESKCIYSFYYWQHVCCYFDNEPKSTAEEFEKQAKLFMMKSFQPGEQGCQRDTQCQSVYSEAKCYDWVCNYYDRKYNTADGISFENLFKGHFDLNNIVLSQKNNNGKTALFLASSLQNVCIIEYLDDVEGGKINPSNAKIRLSTSTKDLGYGSMNGENGSSEMQLSSKSGVLNYQLFDKMYISGIVDKSSYKMEDENYLNGGKRERRNTIEPEIRRPDSQEITNRRISMDVAFLNKRHNVSPPKTSPMSPRTLFEPIFDEKPPLPRHRHVDGALDITTNFFPIVRQKSASISHQLPETNFLLSLNDKINDYIKKRDSSPGQANYDTQLLYMSDEKADKEDVYMNGNLKLDNFAISNVANYTPTLKDYIVDSNYKWPSSTGSVISNVKKDLLDQNKTDYESKLRRRSHSECRKMDLKKFNLNF</sequence>
<evidence type="ECO:0000313" key="1">
    <source>
        <dbReference type="Proteomes" id="UP000095286"/>
    </source>
</evidence>
<evidence type="ECO:0000313" key="2">
    <source>
        <dbReference type="WBParaSite" id="RSKR_0000862100.1"/>
    </source>
</evidence>
<organism evidence="1 2">
    <name type="scientific">Rhabditophanes sp. KR3021</name>
    <dbReference type="NCBI Taxonomy" id="114890"/>
    <lineage>
        <taxon>Eukaryota</taxon>
        <taxon>Metazoa</taxon>
        <taxon>Ecdysozoa</taxon>
        <taxon>Nematoda</taxon>
        <taxon>Chromadorea</taxon>
        <taxon>Rhabditida</taxon>
        <taxon>Tylenchina</taxon>
        <taxon>Panagrolaimomorpha</taxon>
        <taxon>Strongyloidoidea</taxon>
        <taxon>Alloionematidae</taxon>
        <taxon>Rhabditophanes</taxon>
    </lineage>
</organism>
<reference evidence="2" key="1">
    <citation type="submission" date="2016-11" db="UniProtKB">
        <authorList>
            <consortium name="WormBaseParasite"/>
        </authorList>
    </citation>
    <scope>IDENTIFICATION</scope>
    <source>
        <strain evidence="2">KR3021</strain>
    </source>
</reference>
<dbReference type="Proteomes" id="UP000095286">
    <property type="component" value="Unplaced"/>
</dbReference>
<name>A0AC35U6M6_9BILA</name>